<dbReference type="GO" id="GO:0004526">
    <property type="term" value="F:ribonuclease P activity"/>
    <property type="evidence" value="ECO:0007669"/>
    <property type="project" value="TreeGrafter"/>
</dbReference>
<name>A0A9P7YE90_9HELO</name>
<reference evidence="2" key="1">
    <citation type="journal article" date="2021" name="IMA Fungus">
        <title>Genomic characterization of three marine fungi, including Emericellopsis atlantica sp. nov. with signatures of a generalist lifestyle and marine biomass degradation.</title>
        <authorList>
            <person name="Hagestad O.C."/>
            <person name="Hou L."/>
            <person name="Andersen J.H."/>
            <person name="Hansen E.H."/>
            <person name="Altermark B."/>
            <person name="Li C."/>
            <person name="Kuhnert E."/>
            <person name="Cox R.J."/>
            <person name="Crous P.W."/>
            <person name="Spatafora J.W."/>
            <person name="Lail K."/>
            <person name="Amirebrahimi M."/>
            <person name="Lipzen A."/>
            <person name="Pangilinan J."/>
            <person name="Andreopoulos W."/>
            <person name="Hayes R.D."/>
            <person name="Ng V."/>
            <person name="Grigoriev I.V."/>
            <person name="Jackson S.A."/>
            <person name="Sutton T.D.S."/>
            <person name="Dobson A.D.W."/>
            <person name="Rama T."/>
        </authorList>
    </citation>
    <scope>NUCLEOTIDE SEQUENCE</scope>
    <source>
        <strain evidence="2">TRa018bII</strain>
    </source>
</reference>
<dbReference type="GO" id="GO:0000171">
    <property type="term" value="F:ribonuclease MRP activity"/>
    <property type="evidence" value="ECO:0007669"/>
    <property type="project" value="TreeGrafter"/>
</dbReference>
<comment type="caution">
    <text evidence="2">The sequence shown here is derived from an EMBL/GenBank/DDBJ whole genome shotgun (WGS) entry which is preliminary data.</text>
</comment>
<feature type="compositionally biased region" description="Basic residues" evidence="1">
    <location>
        <begin position="63"/>
        <end position="76"/>
    </location>
</feature>
<dbReference type="GO" id="GO:0008033">
    <property type="term" value="P:tRNA processing"/>
    <property type="evidence" value="ECO:0007669"/>
    <property type="project" value="InterPro"/>
</dbReference>
<gene>
    <name evidence="2" type="ORF">BJ875DRAFT_486465</name>
</gene>
<dbReference type="PANTHER" id="PTHR28272">
    <property type="entry name" value="RIBONUCLEASES P/MRP PROTEIN SUBUNIT POP3"/>
    <property type="match status" value="1"/>
</dbReference>
<dbReference type="GO" id="GO:0005655">
    <property type="term" value="C:nucleolar ribonuclease P complex"/>
    <property type="evidence" value="ECO:0007669"/>
    <property type="project" value="TreeGrafter"/>
</dbReference>
<dbReference type="GO" id="GO:0000172">
    <property type="term" value="C:ribonuclease MRP complex"/>
    <property type="evidence" value="ECO:0007669"/>
    <property type="project" value="TreeGrafter"/>
</dbReference>
<dbReference type="Pfam" id="PF08228">
    <property type="entry name" value="RNase_P_pop3"/>
    <property type="match status" value="1"/>
</dbReference>
<protein>
    <submittedName>
        <fullName evidence="2">Uncharacterized protein</fullName>
    </submittedName>
</protein>
<organism evidence="2 3">
    <name type="scientific">Amylocarpus encephaloides</name>
    <dbReference type="NCBI Taxonomy" id="45428"/>
    <lineage>
        <taxon>Eukaryota</taxon>
        <taxon>Fungi</taxon>
        <taxon>Dikarya</taxon>
        <taxon>Ascomycota</taxon>
        <taxon>Pezizomycotina</taxon>
        <taxon>Leotiomycetes</taxon>
        <taxon>Helotiales</taxon>
        <taxon>Helotiales incertae sedis</taxon>
        <taxon>Amylocarpus</taxon>
    </lineage>
</organism>
<dbReference type="AlphaFoldDB" id="A0A9P7YE90"/>
<dbReference type="PANTHER" id="PTHR28272:SF1">
    <property type="entry name" value="RIBONUCLEASES P_MRP PROTEIN SUBUNIT POP3"/>
    <property type="match status" value="1"/>
</dbReference>
<dbReference type="GO" id="GO:0034965">
    <property type="term" value="P:intronic box C/D snoRNA processing"/>
    <property type="evidence" value="ECO:0007669"/>
    <property type="project" value="TreeGrafter"/>
</dbReference>
<dbReference type="GO" id="GO:0005829">
    <property type="term" value="C:cytosol"/>
    <property type="evidence" value="ECO:0007669"/>
    <property type="project" value="TreeGrafter"/>
</dbReference>
<dbReference type="EMBL" id="MU251568">
    <property type="protein sequence ID" value="KAG9232041.1"/>
    <property type="molecule type" value="Genomic_DNA"/>
</dbReference>
<evidence type="ECO:0000256" key="1">
    <source>
        <dbReference type="SAM" id="MobiDB-lite"/>
    </source>
</evidence>
<feature type="region of interest" description="Disordered" evidence="1">
    <location>
        <begin position="111"/>
        <end position="152"/>
    </location>
</feature>
<proteinExistence type="predicted"/>
<dbReference type="Proteomes" id="UP000824998">
    <property type="component" value="Unassembled WGS sequence"/>
</dbReference>
<feature type="region of interest" description="Disordered" evidence="1">
    <location>
        <begin position="50"/>
        <end position="90"/>
    </location>
</feature>
<keyword evidence="3" id="KW-1185">Reference proteome</keyword>
<dbReference type="GO" id="GO:0006364">
    <property type="term" value="P:rRNA processing"/>
    <property type="evidence" value="ECO:0007669"/>
    <property type="project" value="InterPro"/>
</dbReference>
<dbReference type="InterPro" id="IPR013241">
    <property type="entry name" value="RNase_P_Pop3"/>
</dbReference>
<dbReference type="OrthoDB" id="20109at2759"/>
<evidence type="ECO:0000313" key="3">
    <source>
        <dbReference type="Proteomes" id="UP000824998"/>
    </source>
</evidence>
<accession>A0A9P7YE90</accession>
<feature type="compositionally biased region" description="Polar residues" evidence="1">
    <location>
        <begin position="111"/>
        <end position="130"/>
    </location>
</feature>
<sequence length="282" mass="30601">MDKRMKTVFQLDSPFTSSKWPECSTQDQTTILDLLIRHVRARATGTLLTPVGQWRSNNTAPSRGKRDKKRKRKRKEAKSGETQLEDAKPPIPEIASFLRVGSNRVLRTLQCSSNTLKPSAESPTKPTSSEAMPGPQTCKTAREAKDNPPNDLHGTSLAAVFVARQSPSSALERHFSQLIAVSATACPDLPAPRLVQLPPGSDAKLCEALGIARVSMIGLSVGAPHSNSLVELVRRCVPEVEIPWLQEARKAEYHPVKINAMETSMGAAKAKGEKVGGKRIGA</sequence>
<evidence type="ECO:0000313" key="2">
    <source>
        <dbReference type="EMBL" id="KAG9232041.1"/>
    </source>
</evidence>